<sequence length="209" mass="23426">MASKGKNFSLGGYLVLGNVADIERWTNPDTASLGTFEENNFIGAFSFSYGFNKFDLGLSLKYAYEKMDYASAGAYMIDAGVFMPINKELSAGVAVKNFGNKVKFITESYSLSREFRAGLSYKPQHFQQSLELVSDVVFYSDIDTKVNFGAEYKFNRSFALRAGYGTGYDSRGISFGGGVFYRQFKFDYAFVNYKNNLGNTHRFTVGVQF</sequence>
<protein>
    <recommendedName>
        <fullName evidence="2">PorV/PorQ family protein</fullName>
    </recommendedName>
</protein>
<proteinExistence type="predicted"/>
<dbReference type="Gene3D" id="2.40.160.60">
    <property type="entry name" value="Outer membrane protein transport protein (OMPP1/FadL/TodX)"/>
    <property type="match status" value="1"/>
</dbReference>
<accession>X1I117</accession>
<name>X1I117_9ZZZZ</name>
<evidence type="ECO:0008006" key="2">
    <source>
        <dbReference type="Google" id="ProtNLM"/>
    </source>
</evidence>
<dbReference type="NCBIfam" id="NF033709">
    <property type="entry name" value="PorV_fam"/>
    <property type="match status" value="1"/>
</dbReference>
<comment type="caution">
    <text evidence="1">The sequence shown here is derived from an EMBL/GenBank/DDBJ whole genome shotgun (WGS) entry which is preliminary data.</text>
</comment>
<gene>
    <name evidence="1" type="ORF">S03H2_50090</name>
</gene>
<reference evidence="1" key="1">
    <citation type="journal article" date="2014" name="Front. Microbiol.">
        <title>High frequency of phylogenetically diverse reductive dehalogenase-homologous genes in deep subseafloor sedimentary metagenomes.</title>
        <authorList>
            <person name="Kawai M."/>
            <person name="Futagami T."/>
            <person name="Toyoda A."/>
            <person name="Takaki Y."/>
            <person name="Nishi S."/>
            <person name="Hori S."/>
            <person name="Arai W."/>
            <person name="Tsubouchi T."/>
            <person name="Morono Y."/>
            <person name="Uchiyama I."/>
            <person name="Ito T."/>
            <person name="Fujiyama A."/>
            <person name="Inagaki F."/>
            <person name="Takami H."/>
        </authorList>
    </citation>
    <scope>NUCLEOTIDE SEQUENCE</scope>
    <source>
        <strain evidence="1">Expedition CK06-06</strain>
    </source>
</reference>
<dbReference type="EMBL" id="BARU01031693">
    <property type="protein sequence ID" value="GAH62980.1"/>
    <property type="molecule type" value="Genomic_DNA"/>
</dbReference>
<organism evidence="1">
    <name type="scientific">marine sediment metagenome</name>
    <dbReference type="NCBI Taxonomy" id="412755"/>
    <lineage>
        <taxon>unclassified sequences</taxon>
        <taxon>metagenomes</taxon>
        <taxon>ecological metagenomes</taxon>
    </lineage>
</organism>
<evidence type="ECO:0000313" key="1">
    <source>
        <dbReference type="EMBL" id="GAH62980.1"/>
    </source>
</evidence>
<dbReference type="AlphaFoldDB" id="X1I117"/>